<sequence length="383" mass="41472">MAAEQEADRLKSIARTLGPGEFAAIAAAVLGSERPALIGAPKIIRLSAHHYDSRTIGMLHVSGQATDAEGQLQAWSCVIKVIDLLQAPRANSFVDAANEVLVYRDGVFDTGEARFRPARCYLITDGPGSTTLLWLEDLTGLQKPPFTLEELDGMAAHLGSWNAHQARSPATLPFEPRSNSFQLRWDRTPAVQQAARLRELHQHRYVRNAYRDVSLDKAGEFLRLVDKLNQKAALLPASLCFGDCNVGNLFSGENETVAVDWASITRDPLGVDAGCMVGSAICWGRSGAAIAADERSLFETYLASVAAGGVVRATADVRLAYLSLYGFYVWFCAAMPVLLVDEVFPIHLLELRFGARAEEIPGLVSGVIAGLPAYIEECSLLAS</sequence>
<dbReference type="EMBL" id="LAJE02000244">
    <property type="protein sequence ID" value="OEO29948.1"/>
    <property type="molecule type" value="Genomic_DNA"/>
</dbReference>
<dbReference type="OrthoDB" id="141068at2"/>
<reference evidence="2 3" key="1">
    <citation type="journal article" date="2015" name="Genome Announc.">
        <title>Genome Assemblies of Three Soil-Associated Devosia species: D. insulae, D. limi, and D. soli.</title>
        <authorList>
            <person name="Hassan Y.I."/>
            <person name="Lepp D."/>
            <person name="Zhou T."/>
        </authorList>
    </citation>
    <scope>NUCLEOTIDE SEQUENCE [LARGE SCALE GENOMIC DNA]</scope>
    <source>
        <strain evidence="2 3">DS-56</strain>
    </source>
</reference>
<dbReference type="Proteomes" id="UP000095463">
    <property type="component" value="Unassembled WGS sequence"/>
</dbReference>
<accession>A0A1E5XMY8</accession>
<keyword evidence="3" id="KW-1185">Reference proteome</keyword>
<dbReference type="Pfam" id="PF01636">
    <property type="entry name" value="APH"/>
    <property type="match status" value="1"/>
</dbReference>
<dbReference type="Gene3D" id="3.90.1200.10">
    <property type="match status" value="1"/>
</dbReference>
<evidence type="ECO:0000313" key="2">
    <source>
        <dbReference type="EMBL" id="OEO29948.1"/>
    </source>
</evidence>
<proteinExistence type="predicted"/>
<dbReference type="AlphaFoldDB" id="A0A1E5XMY8"/>
<dbReference type="InterPro" id="IPR002575">
    <property type="entry name" value="Aminoglycoside_PTrfase"/>
</dbReference>
<dbReference type="RefSeq" id="WP_069910838.1">
    <property type="nucleotide sequence ID" value="NZ_LAJE02000244.1"/>
</dbReference>
<organism evidence="2 3">
    <name type="scientific">Devosia insulae DS-56</name>
    <dbReference type="NCBI Taxonomy" id="1116389"/>
    <lineage>
        <taxon>Bacteria</taxon>
        <taxon>Pseudomonadati</taxon>
        <taxon>Pseudomonadota</taxon>
        <taxon>Alphaproteobacteria</taxon>
        <taxon>Hyphomicrobiales</taxon>
        <taxon>Devosiaceae</taxon>
        <taxon>Devosia</taxon>
    </lineage>
</organism>
<protein>
    <recommendedName>
        <fullName evidence="1">Aminoglycoside phosphotransferase domain-containing protein</fullName>
    </recommendedName>
</protein>
<gene>
    <name evidence="2" type="ORF">VW23_023730</name>
</gene>
<name>A0A1E5XMY8_9HYPH</name>
<dbReference type="InterPro" id="IPR011009">
    <property type="entry name" value="Kinase-like_dom_sf"/>
</dbReference>
<evidence type="ECO:0000313" key="3">
    <source>
        <dbReference type="Proteomes" id="UP000095463"/>
    </source>
</evidence>
<evidence type="ECO:0000259" key="1">
    <source>
        <dbReference type="Pfam" id="PF01636"/>
    </source>
</evidence>
<feature type="domain" description="Aminoglycoside phosphotransferase" evidence="1">
    <location>
        <begin position="169"/>
        <end position="291"/>
    </location>
</feature>
<dbReference type="SUPFAM" id="SSF56112">
    <property type="entry name" value="Protein kinase-like (PK-like)"/>
    <property type="match status" value="1"/>
</dbReference>
<comment type="caution">
    <text evidence="2">The sequence shown here is derived from an EMBL/GenBank/DDBJ whole genome shotgun (WGS) entry which is preliminary data.</text>
</comment>